<dbReference type="EMBL" id="JAMCCK010000081">
    <property type="protein sequence ID" value="MCL3998802.1"/>
    <property type="molecule type" value="Genomic_DNA"/>
</dbReference>
<accession>A0ABT0P4Z3</accession>
<organism evidence="1 2">
    <name type="scientific">Streptomyces lavenduligriseus</name>
    <dbReference type="NCBI Taxonomy" id="67315"/>
    <lineage>
        <taxon>Bacteria</taxon>
        <taxon>Bacillati</taxon>
        <taxon>Actinomycetota</taxon>
        <taxon>Actinomycetes</taxon>
        <taxon>Kitasatosporales</taxon>
        <taxon>Streptomycetaceae</taxon>
        <taxon>Streptomyces</taxon>
    </lineage>
</organism>
<evidence type="ECO:0000313" key="2">
    <source>
        <dbReference type="Proteomes" id="UP001202052"/>
    </source>
</evidence>
<evidence type="ECO:0000313" key="1">
    <source>
        <dbReference type="EMBL" id="MCL3998802.1"/>
    </source>
</evidence>
<gene>
    <name evidence="1" type="ORF">M4438_35795</name>
</gene>
<dbReference type="RefSeq" id="WP_249493369.1">
    <property type="nucleotide sequence ID" value="NZ_JAMCCK010000081.1"/>
</dbReference>
<dbReference type="Proteomes" id="UP001202052">
    <property type="component" value="Unassembled WGS sequence"/>
</dbReference>
<reference evidence="1 2" key="1">
    <citation type="submission" date="2022-05" db="EMBL/GenBank/DDBJ databases">
        <title>Genome Resource of Streptomyces lavenduligriseus GA1-1, a Strain with Broad-Spectrum Antifungal Activity against Phytopathogenic Fungi.</title>
        <authorList>
            <person name="Qi D."/>
        </authorList>
    </citation>
    <scope>NUCLEOTIDE SEQUENCE [LARGE SCALE GENOMIC DNA]</scope>
    <source>
        <strain evidence="1 2">GA1-1</strain>
    </source>
</reference>
<dbReference type="InterPro" id="IPR046200">
    <property type="entry name" value="DUF6233"/>
</dbReference>
<keyword evidence="2" id="KW-1185">Reference proteome</keyword>
<name>A0ABT0P4Z3_9ACTN</name>
<proteinExistence type="predicted"/>
<dbReference type="Pfam" id="PF19746">
    <property type="entry name" value="DUF6233"/>
    <property type="match status" value="1"/>
</dbReference>
<protein>
    <submittedName>
        <fullName evidence="1">DUF6233 domain-containing protein</fullName>
    </submittedName>
</protein>
<comment type="caution">
    <text evidence="1">The sequence shown here is derived from an EMBL/GenBank/DDBJ whole genome shotgun (WGS) entry which is preliminary data.</text>
</comment>
<sequence length="119" mass="13419">MSGGEQPLSRLDALRFARRVVAQQAARQLALIDRWIADEEQRQAERRRGQERRPEPAQWLIQYGLNRSNVDAVHTGDCWAAAKSGRCRPATRQQAIDALLQHVPACVHCRPDTALGLLE</sequence>